<gene>
    <name evidence="9" type="ORF">HannXRQ_Chr03g0065221</name>
    <name evidence="8" type="ORF">HanXRQr2_Chr03g0103541</name>
</gene>
<dbReference type="EMBL" id="MNCJ02000318">
    <property type="protein sequence ID" value="KAF5813848.1"/>
    <property type="molecule type" value="Genomic_DNA"/>
</dbReference>
<name>A0A251V5C8_HELAN</name>
<accession>A0A251V5C8</accession>
<organism evidence="9 10">
    <name type="scientific">Helianthus annuus</name>
    <name type="common">Common sunflower</name>
    <dbReference type="NCBI Taxonomy" id="4232"/>
    <lineage>
        <taxon>Eukaryota</taxon>
        <taxon>Viridiplantae</taxon>
        <taxon>Streptophyta</taxon>
        <taxon>Embryophyta</taxon>
        <taxon>Tracheophyta</taxon>
        <taxon>Spermatophyta</taxon>
        <taxon>Magnoliopsida</taxon>
        <taxon>eudicotyledons</taxon>
        <taxon>Gunneridae</taxon>
        <taxon>Pentapetalae</taxon>
        <taxon>asterids</taxon>
        <taxon>campanulids</taxon>
        <taxon>Asterales</taxon>
        <taxon>Asteraceae</taxon>
        <taxon>Asteroideae</taxon>
        <taxon>Heliantheae alliance</taxon>
        <taxon>Heliantheae</taxon>
        <taxon>Helianthus</taxon>
    </lineage>
</organism>
<evidence type="ECO:0000256" key="5">
    <source>
        <dbReference type="SAM" id="MobiDB-lite"/>
    </source>
</evidence>
<dbReference type="Proteomes" id="UP000215914">
    <property type="component" value="Chromosome 3"/>
</dbReference>
<protein>
    <submittedName>
        <fullName evidence="9">Putative zinc finger, RING/FYVE/PHD-type</fullName>
    </submittedName>
    <submittedName>
        <fullName evidence="8">Transcription factor C2H2 family</fullName>
    </submittedName>
</protein>
<evidence type="ECO:0000256" key="3">
    <source>
        <dbReference type="ARBA" id="ARBA00022833"/>
    </source>
</evidence>
<keyword evidence="1" id="KW-0479">Metal-binding</keyword>
<evidence type="ECO:0000313" key="9">
    <source>
        <dbReference type="EMBL" id="OTG30499.1"/>
    </source>
</evidence>
<keyword evidence="6" id="KW-0472">Membrane</keyword>
<dbReference type="InterPro" id="IPR001841">
    <property type="entry name" value="Znf_RING"/>
</dbReference>
<dbReference type="PANTHER" id="PTHR22894">
    <property type="entry name" value="RING-TYPE DOMAIN-CONTAINING PROTEIN"/>
    <property type="match status" value="1"/>
</dbReference>
<evidence type="ECO:0000256" key="1">
    <source>
        <dbReference type="ARBA" id="ARBA00022723"/>
    </source>
</evidence>
<evidence type="ECO:0000256" key="2">
    <source>
        <dbReference type="ARBA" id="ARBA00022771"/>
    </source>
</evidence>
<reference evidence="9" key="2">
    <citation type="submission" date="2017-02" db="EMBL/GenBank/DDBJ databases">
        <title>Sunflower complete genome.</title>
        <authorList>
            <person name="Langlade N."/>
            <person name="Munos S."/>
        </authorList>
    </citation>
    <scope>NUCLEOTIDE SEQUENCE [LARGE SCALE GENOMIC DNA]</scope>
    <source>
        <tissue evidence="9">Leaves</tissue>
    </source>
</reference>
<keyword evidence="10" id="KW-1185">Reference proteome</keyword>
<feature type="transmembrane region" description="Helical" evidence="6">
    <location>
        <begin position="367"/>
        <end position="385"/>
    </location>
</feature>
<reference evidence="8 10" key="1">
    <citation type="journal article" date="2017" name="Nature">
        <title>The sunflower genome provides insights into oil metabolism, flowering and Asterid evolution.</title>
        <authorList>
            <person name="Badouin H."/>
            <person name="Gouzy J."/>
            <person name="Grassa C.J."/>
            <person name="Murat F."/>
            <person name="Staton S.E."/>
            <person name="Cottret L."/>
            <person name="Lelandais-Briere C."/>
            <person name="Owens G.L."/>
            <person name="Carrere S."/>
            <person name="Mayjonade B."/>
            <person name="Legrand L."/>
            <person name="Gill N."/>
            <person name="Kane N.C."/>
            <person name="Bowers J.E."/>
            <person name="Hubner S."/>
            <person name="Bellec A."/>
            <person name="Berard A."/>
            <person name="Berges H."/>
            <person name="Blanchet N."/>
            <person name="Boniface M.C."/>
            <person name="Brunel D."/>
            <person name="Catrice O."/>
            <person name="Chaidir N."/>
            <person name="Claudel C."/>
            <person name="Donnadieu C."/>
            <person name="Faraut T."/>
            <person name="Fievet G."/>
            <person name="Helmstetter N."/>
            <person name="King M."/>
            <person name="Knapp S.J."/>
            <person name="Lai Z."/>
            <person name="Le Paslier M.C."/>
            <person name="Lippi Y."/>
            <person name="Lorenzon L."/>
            <person name="Mandel J.R."/>
            <person name="Marage G."/>
            <person name="Marchand G."/>
            <person name="Marquand E."/>
            <person name="Bret-Mestries E."/>
            <person name="Morien E."/>
            <person name="Nambeesan S."/>
            <person name="Nguyen T."/>
            <person name="Pegot-Espagnet P."/>
            <person name="Pouilly N."/>
            <person name="Raftis F."/>
            <person name="Sallet E."/>
            <person name="Schiex T."/>
            <person name="Thomas J."/>
            <person name="Vandecasteele C."/>
            <person name="Vares D."/>
            <person name="Vear F."/>
            <person name="Vautrin S."/>
            <person name="Crespi M."/>
            <person name="Mangin B."/>
            <person name="Burke J.M."/>
            <person name="Salse J."/>
            <person name="Munos S."/>
            <person name="Vincourt P."/>
            <person name="Rieseberg L.H."/>
            <person name="Langlade N.B."/>
        </authorList>
    </citation>
    <scope>NUCLEOTIDE SEQUENCE [LARGE SCALE GENOMIC DNA]</scope>
    <source>
        <strain evidence="10">cv. SF193</strain>
        <tissue evidence="8">Leaves</tissue>
    </source>
</reference>
<reference evidence="8" key="3">
    <citation type="submission" date="2020-06" db="EMBL/GenBank/DDBJ databases">
        <title>Helianthus annuus Genome sequencing and assembly Release 2.</title>
        <authorList>
            <person name="Gouzy J."/>
            <person name="Langlade N."/>
            <person name="Munos S."/>
        </authorList>
    </citation>
    <scope>NUCLEOTIDE SEQUENCE</scope>
    <source>
        <tissue evidence="8">Leaves</tissue>
    </source>
</reference>
<dbReference type="InterPro" id="IPR038896">
    <property type="entry name" value="RNF170"/>
</dbReference>
<dbReference type="PROSITE" id="PS50089">
    <property type="entry name" value="ZF_RING_2"/>
    <property type="match status" value="1"/>
</dbReference>
<keyword evidence="6" id="KW-1133">Transmembrane helix</keyword>
<dbReference type="AlphaFoldDB" id="A0A251V5C8"/>
<keyword evidence="6" id="KW-0812">Transmembrane</keyword>
<evidence type="ECO:0000313" key="8">
    <source>
        <dbReference type="EMBL" id="KAF5813848.1"/>
    </source>
</evidence>
<dbReference type="STRING" id="4232.A0A251V5C8"/>
<dbReference type="InterPro" id="IPR013083">
    <property type="entry name" value="Znf_RING/FYVE/PHD"/>
</dbReference>
<keyword evidence="3" id="KW-0862">Zinc</keyword>
<dbReference type="SUPFAM" id="SSF57850">
    <property type="entry name" value="RING/U-box"/>
    <property type="match status" value="1"/>
</dbReference>
<sequence>MITSPNNFQVRKRKWKTVLFLLRKRKRNIDHHLKHPIGAEIFNGIHGGDSRRRNDAYCSGGDERDVNPRNYVDRIFEGSGKVNPRLGLDNVDAYCSGVDARDVNPRNDVDRKLEGFGKVNPRSGLDNDKVVDVDVGVCCSGVDERGENPRDDVDCELEGMGKVSPRLDLDNVDDDDDANCSGVDERGENSREDDVGWGFEGSGKENSRLGLDHVVGEEGEEEEVVVDESSKSAVMVVSERKKDGGDTPPDDDCCPICFDSFSIACKTNCGHWFCANCILQFWTYRTVLQKCNCPICARPISKLTPEASLNMMNEVEVVEVLKNVQRYNRLFQGGINGVIRKAFEVPNLFTRMLCGLMDPDRFRGNYYAMRSFALLMSCIYNIGSFEFIPTGTLGVRRLFDLCAIALVVILCLVGICHRLLLRQRVRRLAANQP</sequence>
<evidence type="ECO:0000256" key="6">
    <source>
        <dbReference type="SAM" id="Phobius"/>
    </source>
</evidence>
<evidence type="ECO:0000259" key="7">
    <source>
        <dbReference type="PROSITE" id="PS50089"/>
    </source>
</evidence>
<feature type="region of interest" description="Disordered" evidence="5">
    <location>
        <begin position="164"/>
        <end position="204"/>
    </location>
</feature>
<dbReference type="Pfam" id="PF13445">
    <property type="entry name" value="zf-RING_UBOX"/>
    <property type="match status" value="1"/>
</dbReference>
<dbReference type="PROSITE" id="PS00518">
    <property type="entry name" value="ZF_RING_1"/>
    <property type="match status" value="1"/>
</dbReference>
<keyword evidence="2 4" id="KW-0863">Zinc-finger</keyword>
<dbReference type="SMART" id="SM00184">
    <property type="entry name" value="RING"/>
    <property type="match status" value="1"/>
</dbReference>
<dbReference type="EMBL" id="CM007892">
    <property type="protein sequence ID" value="OTG30499.1"/>
    <property type="molecule type" value="Genomic_DNA"/>
</dbReference>
<evidence type="ECO:0000313" key="10">
    <source>
        <dbReference type="Proteomes" id="UP000215914"/>
    </source>
</evidence>
<dbReference type="OMA" id="GHWFCAN"/>
<evidence type="ECO:0000256" key="4">
    <source>
        <dbReference type="PROSITE-ProRule" id="PRU00175"/>
    </source>
</evidence>
<dbReference type="OrthoDB" id="9049620at2759"/>
<dbReference type="PANTHER" id="PTHR22894:SF6">
    <property type="entry name" value="E3 UBIQUITIN-PROTEIN LIGASE RNF170-LIKE ISOFORM X1"/>
    <property type="match status" value="1"/>
</dbReference>
<feature type="domain" description="RING-type" evidence="7">
    <location>
        <begin position="254"/>
        <end position="296"/>
    </location>
</feature>
<dbReference type="InParanoid" id="A0A251V5C8"/>
<feature type="transmembrane region" description="Helical" evidence="6">
    <location>
        <begin position="397"/>
        <end position="421"/>
    </location>
</feature>
<feature type="compositionally biased region" description="Basic and acidic residues" evidence="5">
    <location>
        <begin position="183"/>
        <end position="194"/>
    </location>
</feature>
<proteinExistence type="predicted"/>
<dbReference type="GO" id="GO:0061630">
    <property type="term" value="F:ubiquitin protein ligase activity"/>
    <property type="evidence" value="ECO:0007669"/>
    <property type="project" value="InterPro"/>
</dbReference>
<dbReference type="InterPro" id="IPR027370">
    <property type="entry name" value="Znf-RING_euk"/>
</dbReference>
<dbReference type="Gene3D" id="3.30.40.10">
    <property type="entry name" value="Zinc/RING finger domain, C3HC4 (zinc finger)"/>
    <property type="match status" value="1"/>
</dbReference>
<dbReference type="InterPro" id="IPR017907">
    <property type="entry name" value="Znf_RING_CS"/>
</dbReference>
<dbReference type="Gramene" id="mRNA:HanXRQr2_Chr03g0103541">
    <property type="protein sequence ID" value="mRNA:HanXRQr2_Chr03g0103541"/>
    <property type="gene ID" value="HanXRQr2_Chr03g0103541"/>
</dbReference>
<dbReference type="GO" id="GO:0008270">
    <property type="term" value="F:zinc ion binding"/>
    <property type="evidence" value="ECO:0007669"/>
    <property type="project" value="UniProtKB-KW"/>
</dbReference>